<evidence type="ECO:0000256" key="10">
    <source>
        <dbReference type="ARBA" id="ARBA00023125"/>
    </source>
</evidence>
<evidence type="ECO:0000256" key="7">
    <source>
        <dbReference type="ARBA" id="ARBA00022840"/>
    </source>
</evidence>
<evidence type="ECO:0000259" key="18">
    <source>
        <dbReference type="PROSITE" id="PS50110"/>
    </source>
</evidence>
<sequence length="481" mass="51863">MAHSARVLIVDDEPSIRFVLERAVEKLGLGTACAASAEEARELLVAERFSLVLLDVRLPGQSGFDLLRDLQASAERPFVVMMTAQDTLASAVSAMRLGADEYVVKPFDLARLSAIVRELSARSPATPASPPREAARPALVGVSAAMVELSKQLGRAAASDLTVLVTGESGTGKELVARAIHEHSPRARGPFVTVNAAAIPRELLESELYGHEKGAFTSASVLHKGRFEQANGGTLFLDEIGELPFELQAKLLRAIQERSIDRVGSEQPRPIDVRLVAATNAELPRLVASGRFRADLFYRLSVLELRLPPLRDRPDDLLPLAEHFVARHAAALAGRDLRLDPAVDPLLRAHGWPGNVRELENAIQRALVYSKGDILRPADLLAAIGGGDPAAPAPRVEDGEDFETALRRLLPGAVESASEGSVHGAILGHAERELLRLALSRFEGNQLRAARWLGINRNTLRSRLVALGLSLAHKADEPSPD</sequence>
<dbReference type="CDD" id="cd00009">
    <property type="entry name" value="AAA"/>
    <property type="match status" value="1"/>
</dbReference>
<dbReference type="InterPro" id="IPR058031">
    <property type="entry name" value="AAA_lid_NorR"/>
</dbReference>
<evidence type="ECO:0000259" key="17">
    <source>
        <dbReference type="PROSITE" id="PS50045"/>
    </source>
</evidence>
<gene>
    <name evidence="19" type="ORF">AKJ08_3306</name>
</gene>
<dbReference type="InterPro" id="IPR025943">
    <property type="entry name" value="Sigma_54_int_dom_ATP-bd_2"/>
</dbReference>
<dbReference type="Gene3D" id="3.40.50.2300">
    <property type="match status" value="1"/>
</dbReference>
<dbReference type="InterPro" id="IPR001789">
    <property type="entry name" value="Sig_transdc_resp-reg_receiver"/>
</dbReference>
<keyword evidence="13" id="KW-0535">Nitrogen fixation</keyword>
<dbReference type="InterPro" id="IPR009057">
    <property type="entry name" value="Homeodomain-like_sf"/>
</dbReference>
<keyword evidence="7" id="KW-0067">ATP-binding</keyword>
<dbReference type="OrthoDB" id="7324976at2"/>
<keyword evidence="10" id="KW-0238">DNA-binding</keyword>
<name>A0A0K1PIH9_9BACT</name>
<evidence type="ECO:0000256" key="8">
    <source>
        <dbReference type="ARBA" id="ARBA00023012"/>
    </source>
</evidence>
<dbReference type="GO" id="GO:0005737">
    <property type="term" value="C:cytoplasm"/>
    <property type="evidence" value="ECO:0007669"/>
    <property type="project" value="UniProtKB-SubCell"/>
</dbReference>
<dbReference type="PROSITE" id="PS50110">
    <property type="entry name" value="RESPONSE_REGULATORY"/>
    <property type="match status" value="1"/>
</dbReference>
<evidence type="ECO:0000256" key="14">
    <source>
        <dbReference type="ARBA" id="ARBA00029881"/>
    </source>
</evidence>
<dbReference type="EMBL" id="CP012332">
    <property type="protein sequence ID" value="AKU92919.1"/>
    <property type="molecule type" value="Genomic_DNA"/>
</dbReference>
<feature type="domain" description="Response regulatory" evidence="18">
    <location>
        <begin position="6"/>
        <end position="120"/>
    </location>
</feature>
<evidence type="ECO:0000313" key="20">
    <source>
        <dbReference type="Proteomes" id="UP000055590"/>
    </source>
</evidence>
<dbReference type="GO" id="GO:0006355">
    <property type="term" value="P:regulation of DNA-templated transcription"/>
    <property type="evidence" value="ECO:0007669"/>
    <property type="project" value="InterPro"/>
</dbReference>
<dbReference type="InterPro" id="IPR003593">
    <property type="entry name" value="AAA+_ATPase"/>
</dbReference>
<dbReference type="InterPro" id="IPR011006">
    <property type="entry name" value="CheY-like_superfamily"/>
</dbReference>
<dbReference type="PROSITE" id="PS50045">
    <property type="entry name" value="SIGMA54_INTERACT_4"/>
    <property type="match status" value="1"/>
</dbReference>
<dbReference type="PROSITE" id="PS00676">
    <property type="entry name" value="SIGMA54_INTERACT_2"/>
    <property type="match status" value="1"/>
</dbReference>
<keyword evidence="4" id="KW-0678">Repressor</keyword>
<keyword evidence="12" id="KW-0804">Transcription</keyword>
<evidence type="ECO:0000256" key="1">
    <source>
        <dbReference type="ARBA" id="ARBA00004496"/>
    </source>
</evidence>
<evidence type="ECO:0000256" key="3">
    <source>
        <dbReference type="ARBA" id="ARBA00022490"/>
    </source>
</evidence>
<dbReference type="InterPro" id="IPR002078">
    <property type="entry name" value="Sigma_54_int"/>
</dbReference>
<dbReference type="SUPFAM" id="SSF46689">
    <property type="entry name" value="Homeodomain-like"/>
    <property type="match status" value="1"/>
</dbReference>
<dbReference type="PROSITE" id="PS00688">
    <property type="entry name" value="SIGMA54_INTERACT_3"/>
    <property type="match status" value="1"/>
</dbReference>
<protein>
    <recommendedName>
        <fullName evidence="2">DNA-binding transcriptional regulator NtrC</fullName>
    </recommendedName>
    <alternativeName>
        <fullName evidence="14">Nitrogen regulation protein NR(I)</fullName>
    </alternativeName>
    <alternativeName>
        <fullName evidence="15">Nitrogen regulator I</fullName>
    </alternativeName>
</protein>
<dbReference type="AlphaFoldDB" id="A0A0K1PIH9"/>
<dbReference type="PANTHER" id="PTHR32071:SF95">
    <property type="entry name" value="DNA-BINDING TRANSCRIPTIONAL REGULATOR NTRC"/>
    <property type="match status" value="1"/>
</dbReference>
<dbReference type="GO" id="GO:0000160">
    <property type="term" value="P:phosphorelay signal transduction system"/>
    <property type="evidence" value="ECO:0007669"/>
    <property type="project" value="UniProtKB-KW"/>
</dbReference>
<organism evidence="19 20">
    <name type="scientific">Vulgatibacter incomptus</name>
    <dbReference type="NCBI Taxonomy" id="1391653"/>
    <lineage>
        <taxon>Bacteria</taxon>
        <taxon>Pseudomonadati</taxon>
        <taxon>Myxococcota</taxon>
        <taxon>Myxococcia</taxon>
        <taxon>Myxococcales</taxon>
        <taxon>Cystobacterineae</taxon>
        <taxon>Vulgatibacteraceae</taxon>
        <taxon>Vulgatibacter</taxon>
    </lineage>
</organism>
<keyword evidence="5 16" id="KW-0597">Phosphoprotein</keyword>
<dbReference type="PROSITE" id="PS00675">
    <property type="entry name" value="SIGMA54_INTERACT_1"/>
    <property type="match status" value="1"/>
</dbReference>
<dbReference type="SMART" id="SM00448">
    <property type="entry name" value="REC"/>
    <property type="match status" value="1"/>
</dbReference>
<dbReference type="SUPFAM" id="SSF52172">
    <property type="entry name" value="CheY-like"/>
    <property type="match status" value="1"/>
</dbReference>
<evidence type="ECO:0000256" key="16">
    <source>
        <dbReference type="PROSITE-ProRule" id="PRU00169"/>
    </source>
</evidence>
<evidence type="ECO:0000256" key="12">
    <source>
        <dbReference type="ARBA" id="ARBA00023163"/>
    </source>
</evidence>
<dbReference type="KEGG" id="vin:AKJ08_3306"/>
<dbReference type="STRING" id="1391653.AKJ08_3306"/>
<dbReference type="Pfam" id="PF02954">
    <property type="entry name" value="HTH_8"/>
    <property type="match status" value="1"/>
</dbReference>
<keyword evidence="6" id="KW-0547">Nucleotide-binding</keyword>
<evidence type="ECO:0000256" key="2">
    <source>
        <dbReference type="ARBA" id="ARBA00019059"/>
    </source>
</evidence>
<dbReference type="PRINTS" id="PR01590">
    <property type="entry name" value="HTHFIS"/>
</dbReference>
<keyword evidence="8" id="KW-0902">Two-component regulatory system</keyword>
<dbReference type="Gene3D" id="1.10.10.60">
    <property type="entry name" value="Homeodomain-like"/>
    <property type="match status" value="1"/>
</dbReference>
<evidence type="ECO:0000313" key="19">
    <source>
        <dbReference type="EMBL" id="AKU92919.1"/>
    </source>
</evidence>
<dbReference type="RefSeq" id="WP_050727011.1">
    <property type="nucleotide sequence ID" value="NZ_CP012332.1"/>
</dbReference>
<dbReference type="Pfam" id="PF25601">
    <property type="entry name" value="AAA_lid_14"/>
    <property type="match status" value="1"/>
</dbReference>
<dbReference type="Pfam" id="PF00158">
    <property type="entry name" value="Sigma54_activat"/>
    <property type="match status" value="1"/>
</dbReference>
<dbReference type="InterPro" id="IPR002197">
    <property type="entry name" value="HTH_Fis"/>
</dbReference>
<dbReference type="Pfam" id="PF00072">
    <property type="entry name" value="Response_reg"/>
    <property type="match status" value="1"/>
</dbReference>
<evidence type="ECO:0000256" key="9">
    <source>
        <dbReference type="ARBA" id="ARBA00023015"/>
    </source>
</evidence>
<proteinExistence type="predicted"/>
<dbReference type="SMART" id="SM00382">
    <property type="entry name" value="AAA"/>
    <property type="match status" value="1"/>
</dbReference>
<evidence type="ECO:0000256" key="13">
    <source>
        <dbReference type="ARBA" id="ARBA00023231"/>
    </source>
</evidence>
<keyword evidence="9" id="KW-0805">Transcription regulation</keyword>
<dbReference type="GO" id="GO:0005524">
    <property type="term" value="F:ATP binding"/>
    <property type="evidence" value="ECO:0007669"/>
    <property type="project" value="UniProtKB-KW"/>
</dbReference>
<dbReference type="PANTHER" id="PTHR32071">
    <property type="entry name" value="TRANSCRIPTIONAL REGULATORY PROTEIN"/>
    <property type="match status" value="1"/>
</dbReference>
<keyword evidence="20" id="KW-1185">Reference proteome</keyword>
<evidence type="ECO:0000256" key="6">
    <source>
        <dbReference type="ARBA" id="ARBA00022741"/>
    </source>
</evidence>
<dbReference type="InterPro" id="IPR027417">
    <property type="entry name" value="P-loop_NTPase"/>
</dbReference>
<dbReference type="CDD" id="cd17574">
    <property type="entry name" value="REC_OmpR"/>
    <property type="match status" value="1"/>
</dbReference>
<dbReference type="FunFam" id="3.40.50.300:FF:000006">
    <property type="entry name" value="DNA-binding transcriptional regulator NtrC"/>
    <property type="match status" value="1"/>
</dbReference>
<reference evidence="19 20" key="1">
    <citation type="submission" date="2015-08" db="EMBL/GenBank/DDBJ databases">
        <authorList>
            <person name="Babu N.S."/>
            <person name="Beckwith C.J."/>
            <person name="Beseler K.G."/>
            <person name="Brison A."/>
            <person name="Carone J.V."/>
            <person name="Caskin T.P."/>
            <person name="Diamond M."/>
            <person name="Durham M.E."/>
            <person name="Foxe J.M."/>
            <person name="Go M."/>
            <person name="Henderson B.A."/>
            <person name="Jones I.B."/>
            <person name="McGettigan J.A."/>
            <person name="Micheletti S.J."/>
            <person name="Nasrallah M.E."/>
            <person name="Ortiz D."/>
            <person name="Piller C.R."/>
            <person name="Privatt S.R."/>
            <person name="Schneider S.L."/>
            <person name="Sharp S."/>
            <person name="Smith T.C."/>
            <person name="Stanton J.D."/>
            <person name="Ullery H.E."/>
            <person name="Wilson R.J."/>
            <person name="Serrano M.G."/>
            <person name="Buck G."/>
            <person name="Lee V."/>
            <person name="Wang Y."/>
            <person name="Carvalho R."/>
            <person name="Voegtly L."/>
            <person name="Shi R."/>
            <person name="Duckworth R."/>
            <person name="Johnson A."/>
            <person name="Loviza R."/>
            <person name="Walstead R."/>
            <person name="Shah Z."/>
            <person name="Kiflezghi M."/>
            <person name="Wade K."/>
            <person name="Ball S.L."/>
            <person name="Bradley K.W."/>
            <person name="Asai D.J."/>
            <person name="Bowman C.A."/>
            <person name="Russell D.A."/>
            <person name="Pope W.H."/>
            <person name="Jacobs-Sera D."/>
            <person name="Hendrix R.W."/>
            <person name="Hatfull G.F."/>
        </authorList>
    </citation>
    <scope>NUCLEOTIDE SEQUENCE [LARGE SCALE GENOMIC DNA]</scope>
    <source>
        <strain evidence="19 20">DSM 27710</strain>
    </source>
</reference>
<accession>A0A0K1PIH9</accession>
<evidence type="ECO:0000256" key="11">
    <source>
        <dbReference type="ARBA" id="ARBA00023159"/>
    </source>
</evidence>
<evidence type="ECO:0000256" key="15">
    <source>
        <dbReference type="ARBA" id="ARBA00031910"/>
    </source>
</evidence>
<keyword evidence="11" id="KW-0010">Activator</keyword>
<dbReference type="Proteomes" id="UP000055590">
    <property type="component" value="Chromosome"/>
</dbReference>
<feature type="modified residue" description="4-aspartylphosphate" evidence="16">
    <location>
        <position position="55"/>
    </location>
</feature>
<dbReference type="InterPro" id="IPR025944">
    <property type="entry name" value="Sigma_54_int_dom_CS"/>
</dbReference>
<dbReference type="Gene3D" id="1.10.8.60">
    <property type="match status" value="1"/>
</dbReference>
<dbReference type="Gene3D" id="3.40.50.300">
    <property type="entry name" value="P-loop containing nucleotide triphosphate hydrolases"/>
    <property type="match status" value="1"/>
</dbReference>
<dbReference type="InterPro" id="IPR025662">
    <property type="entry name" value="Sigma_54_int_dom_ATP-bd_1"/>
</dbReference>
<dbReference type="SUPFAM" id="SSF52540">
    <property type="entry name" value="P-loop containing nucleoside triphosphate hydrolases"/>
    <property type="match status" value="1"/>
</dbReference>
<dbReference type="GO" id="GO:0043565">
    <property type="term" value="F:sequence-specific DNA binding"/>
    <property type="evidence" value="ECO:0007669"/>
    <property type="project" value="InterPro"/>
</dbReference>
<keyword evidence="3" id="KW-0963">Cytoplasm</keyword>
<evidence type="ECO:0000256" key="5">
    <source>
        <dbReference type="ARBA" id="ARBA00022553"/>
    </source>
</evidence>
<evidence type="ECO:0000256" key="4">
    <source>
        <dbReference type="ARBA" id="ARBA00022491"/>
    </source>
</evidence>
<feature type="domain" description="Sigma-54 factor interaction" evidence="17">
    <location>
        <begin position="139"/>
        <end position="368"/>
    </location>
</feature>
<comment type="subcellular location">
    <subcellularLocation>
        <location evidence="1">Cytoplasm</location>
    </subcellularLocation>
</comment>